<evidence type="ECO:0000313" key="20">
    <source>
        <dbReference type="EMBL" id="KAG7444325.1"/>
    </source>
</evidence>
<dbReference type="GO" id="GO:0006303">
    <property type="term" value="P:double-strand break repair via nonhomologous end joining"/>
    <property type="evidence" value="ECO:0007669"/>
    <property type="project" value="TreeGrafter"/>
</dbReference>
<feature type="compositionally biased region" description="Acidic residues" evidence="17">
    <location>
        <begin position="831"/>
        <end position="843"/>
    </location>
</feature>
<keyword evidence="6" id="KW-0677">Repeat</keyword>
<dbReference type="Pfam" id="PF00533">
    <property type="entry name" value="BRCT"/>
    <property type="match status" value="1"/>
</dbReference>
<dbReference type="PANTHER" id="PTHR45997">
    <property type="entry name" value="DNA LIGASE 4"/>
    <property type="match status" value="1"/>
</dbReference>
<dbReference type="NCBIfam" id="TIGR00574">
    <property type="entry name" value="dnl1"/>
    <property type="match status" value="1"/>
</dbReference>
<evidence type="ECO:0000256" key="4">
    <source>
        <dbReference type="ARBA" id="ARBA00022598"/>
    </source>
</evidence>
<comment type="subcellular location">
    <subcellularLocation>
        <location evidence="2">Nucleus</location>
    </subcellularLocation>
</comment>
<comment type="cofactor">
    <cofactor evidence="1">
        <name>Mg(2+)</name>
        <dbReference type="ChEBI" id="CHEBI:18420"/>
    </cofactor>
</comment>
<keyword evidence="5" id="KW-0479">Metal-binding</keyword>
<feature type="region of interest" description="Disordered" evidence="17">
    <location>
        <begin position="826"/>
        <end position="893"/>
    </location>
</feature>
<dbReference type="Pfam" id="PF04679">
    <property type="entry name" value="DNA_ligase_A_C"/>
    <property type="match status" value="1"/>
</dbReference>
<dbReference type="Gene3D" id="3.40.50.10190">
    <property type="entry name" value="BRCT domain"/>
    <property type="match status" value="2"/>
</dbReference>
<gene>
    <name evidence="20" type="ORF">BT62DRAFT_1029157</name>
</gene>
<dbReference type="PROSITE" id="PS50172">
    <property type="entry name" value="BRCT"/>
    <property type="match status" value="2"/>
</dbReference>
<dbReference type="Pfam" id="PF04675">
    <property type="entry name" value="DNA_ligase_A_N"/>
    <property type="match status" value="1"/>
</dbReference>
<dbReference type="AlphaFoldDB" id="A0A9P7VPI4"/>
<keyword evidence="4 15" id="KW-0436">Ligase</keyword>
<dbReference type="InterPro" id="IPR012309">
    <property type="entry name" value="DNA_ligase_ATP-dep_C"/>
</dbReference>
<dbReference type="RefSeq" id="XP_043037825.1">
    <property type="nucleotide sequence ID" value="XM_043178314.1"/>
</dbReference>
<organism evidence="20 21">
    <name type="scientific">Guyanagaster necrorhizus</name>
    <dbReference type="NCBI Taxonomy" id="856835"/>
    <lineage>
        <taxon>Eukaryota</taxon>
        <taxon>Fungi</taxon>
        <taxon>Dikarya</taxon>
        <taxon>Basidiomycota</taxon>
        <taxon>Agaricomycotina</taxon>
        <taxon>Agaricomycetes</taxon>
        <taxon>Agaricomycetidae</taxon>
        <taxon>Agaricales</taxon>
        <taxon>Marasmiineae</taxon>
        <taxon>Physalacriaceae</taxon>
        <taxon>Guyanagaster</taxon>
    </lineage>
</organism>
<evidence type="ECO:0000313" key="21">
    <source>
        <dbReference type="Proteomes" id="UP000812287"/>
    </source>
</evidence>
<dbReference type="GO" id="GO:0003910">
    <property type="term" value="F:DNA ligase (ATP) activity"/>
    <property type="evidence" value="ECO:0007669"/>
    <property type="project" value="UniProtKB-EC"/>
</dbReference>
<evidence type="ECO:0000256" key="15">
    <source>
        <dbReference type="RuleBase" id="RU000617"/>
    </source>
</evidence>
<dbReference type="InterPro" id="IPR012340">
    <property type="entry name" value="NA-bd_OB-fold"/>
</dbReference>
<evidence type="ECO:0000256" key="2">
    <source>
        <dbReference type="ARBA" id="ARBA00004123"/>
    </source>
</evidence>
<evidence type="ECO:0000256" key="5">
    <source>
        <dbReference type="ARBA" id="ARBA00022723"/>
    </source>
</evidence>
<dbReference type="PROSITE" id="PS00697">
    <property type="entry name" value="DNA_LIGASE_A1"/>
    <property type="match status" value="1"/>
</dbReference>
<dbReference type="SUPFAM" id="SSF56091">
    <property type="entry name" value="DNA ligase/mRNA capping enzyme, catalytic domain"/>
    <property type="match status" value="1"/>
</dbReference>
<feature type="domain" description="ATP-dependent DNA ligase family profile" evidence="18">
    <location>
        <begin position="381"/>
        <end position="508"/>
    </location>
</feature>
<feature type="region of interest" description="Disordered" evidence="17">
    <location>
        <begin position="1"/>
        <end position="37"/>
    </location>
</feature>
<keyword evidence="12 15" id="KW-0234">DNA repair</keyword>
<dbReference type="InterPro" id="IPR012308">
    <property type="entry name" value="DNA_ligase_ATP-dep_N"/>
</dbReference>
<evidence type="ECO:0000256" key="3">
    <source>
        <dbReference type="ARBA" id="ARBA00007572"/>
    </source>
</evidence>
<dbReference type="Gene3D" id="2.40.50.140">
    <property type="entry name" value="Nucleic acid-binding proteins"/>
    <property type="match status" value="1"/>
</dbReference>
<dbReference type="InterPro" id="IPR001357">
    <property type="entry name" value="BRCT_dom"/>
</dbReference>
<comment type="similarity">
    <text evidence="3 16">Belongs to the ATP-dependent DNA ligase family.</text>
</comment>
<feature type="compositionally biased region" description="Basic and acidic residues" evidence="17">
    <location>
        <begin position="776"/>
        <end position="786"/>
    </location>
</feature>
<dbReference type="GO" id="GO:0046872">
    <property type="term" value="F:metal ion binding"/>
    <property type="evidence" value="ECO:0007669"/>
    <property type="project" value="UniProtKB-KW"/>
</dbReference>
<dbReference type="PANTHER" id="PTHR45997:SF1">
    <property type="entry name" value="DNA LIGASE 4"/>
    <property type="match status" value="1"/>
</dbReference>
<keyword evidence="10" id="KW-0460">Magnesium</keyword>
<accession>A0A9P7VPI4</accession>
<dbReference type="PROSITE" id="PS50160">
    <property type="entry name" value="DNA_LIGASE_A3"/>
    <property type="match status" value="1"/>
</dbReference>
<dbReference type="GO" id="GO:0032807">
    <property type="term" value="C:DNA ligase IV complex"/>
    <property type="evidence" value="ECO:0007669"/>
    <property type="project" value="TreeGrafter"/>
</dbReference>
<evidence type="ECO:0000259" key="18">
    <source>
        <dbReference type="PROSITE" id="PS50160"/>
    </source>
</evidence>
<evidence type="ECO:0000256" key="13">
    <source>
        <dbReference type="ARBA" id="ARBA00023242"/>
    </source>
</evidence>
<dbReference type="CDD" id="cd07968">
    <property type="entry name" value="OBF_DNA_ligase_IV"/>
    <property type="match status" value="1"/>
</dbReference>
<dbReference type="SUPFAM" id="SSF50249">
    <property type="entry name" value="Nucleic acid-binding proteins"/>
    <property type="match status" value="1"/>
</dbReference>
<dbReference type="SUPFAM" id="SSF117018">
    <property type="entry name" value="ATP-dependent DNA ligase DNA-binding domain"/>
    <property type="match status" value="1"/>
</dbReference>
<dbReference type="Gene3D" id="1.10.3260.10">
    <property type="entry name" value="DNA ligase, ATP-dependent, N-terminal domain"/>
    <property type="match status" value="1"/>
</dbReference>
<dbReference type="Pfam" id="PF01068">
    <property type="entry name" value="DNA_ligase_A_M"/>
    <property type="match status" value="1"/>
</dbReference>
<dbReference type="InterPro" id="IPR012310">
    <property type="entry name" value="DNA_ligase_ATP-dep_cent"/>
</dbReference>
<dbReference type="InterPro" id="IPR029710">
    <property type="entry name" value="LIG4"/>
</dbReference>
<dbReference type="InterPro" id="IPR036420">
    <property type="entry name" value="BRCT_dom_sf"/>
</dbReference>
<feature type="domain" description="BRCT" evidence="19">
    <location>
        <begin position="667"/>
        <end position="763"/>
    </location>
</feature>
<evidence type="ECO:0000256" key="16">
    <source>
        <dbReference type="RuleBase" id="RU004196"/>
    </source>
</evidence>
<sequence length="1038" mass="118184">MMQPTHAPTSAPGSPQPAPEESQVTSMPDPPQNTESAPFGILVGLFERLQTEKKRDRREKLLSAWFNHWRDEKGKDLYPVLRLLLPQKDRERSTYGLKEQKIAKTYIKLIPLGPRDPDAIRLTNWKKPLEQNKASGDFPTVLYEVVGKRSSVTESSLSIDDLNEILDELSQKQDSVEVQSKILRRIYNRATPEEQKWIARIILKDLVISVKETTVFAVFHPDAQDLYNTCSDLKKVAWTLWDPSFRLNANDKTVGLFHSFAPMLCRRPTKRIEETVKEMNGSEFIIEEKLDGERMQLHKKGNEYFYCSRKGKDYTYLYGKHVGTGSLTPFIDAAFDERVDEIILDGEMLVWDPVSQRNLPFGTLKTAAGDKSKKAHMPRPCFKVFDLLYLNGQSLIDKTTKFRKRNMRACLKEVKGRMEFVTEFTGRDAQHVRQRMDEVIEARGEGLVIKHPKSMYVLNGRNRDWIKVKPEYMDNMGETVDVLVVAAANYGTGSRGGGVSTLICAVIDDRRPDNLDDEPKYSSFVRIGSGLTYADYVWVRGLPWKPWNPKAPPEFYQTAKKTAEDKGDVYLEPEDSFILKVKAAEITPSDQYHLGYTMRFPRALAIRQDLTIADCMTASAVLESARTTKKRKMESDITYKKKKTGKTKAKPTMLPDYKGIKAKDVSVNSDIFDGLTFVVTADPKLRTGEQQKKDLMKLIMTNGGRCQQLAANRPNLFIVYGGTITPYDLKLSIGKGIHDVVKPEWITDSIALGRQAPLSKRYFFHATESRKETVEYSMEDDVKKEDEVAEPTDEVRPSIKVEEPEEIMPETTDPALAEWLAIDVPRTPADDGSETEEDDDDNDSVNADAPGQDGLDDWLKVEREVVEVDLKPETSNEVAEDDIKESDEEKPRMGEDELAMEYNQDFIFKHLCFYLDTSSNARRNGMAAKSKHERAIDARPRSECSVSFEELEKLITSNGGRVIDLDEPKLTHIVIDKRDDSRRLELMRRTAKPIRKYLILSNFIQSCLDEATLLPEEGEHSLRRGLNLVLKVAIEFAP</sequence>
<evidence type="ECO:0000256" key="1">
    <source>
        <dbReference type="ARBA" id="ARBA00001946"/>
    </source>
</evidence>
<keyword evidence="8 15" id="KW-0227">DNA damage</keyword>
<keyword evidence="7 15" id="KW-0547">Nucleotide-binding</keyword>
<dbReference type="InterPro" id="IPR036599">
    <property type="entry name" value="DNA_ligase_N_sf"/>
</dbReference>
<keyword evidence="21" id="KW-1185">Reference proteome</keyword>
<evidence type="ECO:0000259" key="19">
    <source>
        <dbReference type="PROSITE" id="PS50172"/>
    </source>
</evidence>
<dbReference type="Proteomes" id="UP000812287">
    <property type="component" value="Unassembled WGS sequence"/>
</dbReference>
<keyword evidence="11 15" id="KW-0233">DNA recombination</keyword>
<dbReference type="GO" id="GO:0006297">
    <property type="term" value="P:nucleotide-excision repair, DNA gap filling"/>
    <property type="evidence" value="ECO:0007669"/>
    <property type="project" value="TreeGrafter"/>
</dbReference>
<name>A0A9P7VPI4_9AGAR</name>
<dbReference type="InterPro" id="IPR000977">
    <property type="entry name" value="DNA_ligase_ATP-dep"/>
</dbReference>
<reference evidence="20" key="1">
    <citation type="submission" date="2020-11" db="EMBL/GenBank/DDBJ databases">
        <title>Adaptations for nitrogen fixation in a non-lichenized fungal sporocarp promotes dispersal by wood-feeding termites.</title>
        <authorList>
            <consortium name="DOE Joint Genome Institute"/>
            <person name="Koch R.A."/>
            <person name="Yoon G."/>
            <person name="Arayal U."/>
            <person name="Lail K."/>
            <person name="Amirebrahimi M."/>
            <person name="Labutti K."/>
            <person name="Lipzen A."/>
            <person name="Riley R."/>
            <person name="Barry K."/>
            <person name="Henrissat B."/>
            <person name="Grigoriev I.V."/>
            <person name="Herr J.R."/>
            <person name="Aime M.C."/>
        </authorList>
    </citation>
    <scope>NUCLEOTIDE SEQUENCE</scope>
    <source>
        <strain evidence="20">MCA 3950</strain>
    </source>
</reference>
<dbReference type="Gene3D" id="3.30.470.30">
    <property type="entry name" value="DNA ligase/mRNA capping enzyme"/>
    <property type="match status" value="1"/>
</dbReference>
<evidence type="ECO:0000256" key="6">
    <source>
        <dbReference type="ARBA" id="ARBA00022737"/>
    </source>
</evidence>
<keyword evidence="9 15" id="KW-0067">ATP-binding</keyword>
<keyword evidence="13" id="KW-0539">Nucleus</keyword>
<evidence type="ECO:0000256" key="7">
    <source>
        <dbReference type="ARBA" id="ARBA00022741"/>
    </source>
</evidence>
<evidence type="ECO:0000256" key="17">
    <source>
        <dbReference type="SAM" id="MobiDB-lite"/>
    </source>
</evidence>
<comment type="caution">
    <text evidence="20">The sequence shown here is derived from an EMBL/GenBank/DDBJ whole genome shotgun (WGS) entry which is preliminary data.</text>
</comment>
<dbReference type="CDD" id="cd07903">
    <property type="entry name" value="Adenylation_DNA_ligase_IV"/>
    <property type="match status" value="1"/>
</dbReference>
<evidence type="ECO:0000256" key="9">
    <source>
        <dbReference type="ARBA" id="ARBA00022840"/>
    </source>
</evidence>
<evidence type="ECO:0000256" key="12">
    <source>
        <dbReference type="ARBA" id="ARBA00023204"/>
    </source>
</evidence>
<dbReference type="InterPro" id="IPR044125">
    <property type="entry name" value="Adenylation_DNA_ligase_IV"/>
</dbReference>
<feature type="region of interest" description="Disordered" evidence="17">
    <location>
        <begin position="776"/>
        <end position="796"/>
    </location>
</feature>
<feature type="domain" description="BRCT" evidence="19">
    <location>
        <begin position="903"/>
        <end position="1021"/>
    </location>
</feature>
<dbReference type="GeneID" id="66100602"/>
<dbReference type="EMBL" id="MU250540">
    <property type="protein sequence ID" value="KAG7444325.1"/>
    <property type="molecule type" value="Genomic_DNA"/>
</dbReference>
<evidence type="ECO:0000256" key="11">
    <source>
        <dbReference type="ARBA" id="ARBA00023172"/>
    </source>
</evidence>
<evidence type="ECO:0000256" key="14">
    <source>
        <dbReference type="ARBA" id="ARBA00034003"/>
    </source>
</evidence>
<dbReference type="GO" id="GO:0071897">
    <property type="term" value="P:DNA biosynthetic process"/>
    <property type="evidence" value="ECO:0007669"/>
    <property type="project" value="InterPro"/>
</dbReference>
<evidence type="ECO:0000256" key="10">
    <source>
        <dbReference type="ARBA" id="ARBA00022842"/>
    </source>
</evidence>
<dbReference type="GO" id="GO:0003677">
    <property type="term" value="F:DNA binding"/>
    <property type="evidence" value="ECO:0007669"/>
    <property type="project" value="InterPro"/>
</dbReference>
<dbReference type="InterPro" id="IPR016059">
    <property type="entry name" value="DNA_ligase_ATP-dep_CS"/>
</dbReference>
<dbReference type="EC" id="6.5.1.1" evidence="15"/>
<dbReference type="OrthoDB" id="151490at2759"/>
<feature type="compositionally biased region" description="Basic and acidic residues" evidence="17">
    <location>
        <begin position="857"/>
        <end position="874"/>
    </location>
</feature>
<protein>
    <recommendedName>
        <fullName evidence="15">DNA ligase</fullName>
        <ecNumber evidence="15">6.5.1.1</ecNumber>
    </recommendedName>
</protein>
<dbReference type="SUPFAM" id="SSF52113">
    <property type="entry name" value="BRCT domain"/>
    <property type="match status" value="2"/>
</dbReference>
<dbReference type="SMART" id="SM00292">
    <property type="entry name" value="BRCT"/>
    <property type="match status" value="2"/>
</dbReference>
<dbReference type="GO" id="GO:0006310">
    <property type="term" value="P:DNA recombination"/>
    <property type="evidence" value="ECO:0007669"/>
    <property type="project" value="UniProtKB-KW"/>
</dbReference>
<comment type="catalytic activity">
    <reaction evidence="14 15">
        <text>ATP + (deoxyribonucleotide)n-3'-hydroxyl + 5'-phospho-(deoxyribonucleotide)m = (deoxyribonucleotide)n+m + AMP + diphosphate.</text>
        <dbReference type="EC" id="6.5.1.1"/>
    </reaction>
</comment>
<feature type="compositionally biased region" description="Polar residues" evidence="17">
    <location>
        <begin position="1"/>
        <end position="13"/>
    </location>
</feature>
<evidence type="ECO:0000256" key="8">
    <source>
        <dbReference type="ARBA" id="ARBA00022763"/>
    </source>
</evidence>
<dbReference type="GO" id="GO:0005524">
    <property type="term" value="F:ATP binding"/>
    <property type="evidence" value="ECO:0007669"/>
    <property type="project" value="UniProtKB-KW"/>
</dbReference>
<proteinExistence type="inferred from homology"/>
<feature type="compositionally biased region" description="Polar residues" evidence="17">
    <location>
        <begin position="22"/>
        <end position="36"/>
    </location>
</feature>